<gene>
    <name evidence="1" type="ORF">OU5_P0468</name>
</gene>
<protein>
    <submittedName>
        <fullName evidence="1">Uncharacterized protein</fullName>
    </submittedName>
</protein>
<dbReference type="HOGENOM" id="CLU_3156831_0_0_6"/>
<evidence type="ECO:0000313" key="2">
    <source>
        <dbReference type="Proteomes" id="UP000026913"/>
    </source>
</evidence>
<dbReference type="EMBL" id="CP005961">
    <property type="protein sequence ID" value="AHZ73720.1"/>
    <property type="molecule type" value="Genomic_DNA"/>
</dbReference>
<name>A0A024EME8_9PSED</name>
<accession>A0A024EME8</accession>
<geneLocation type="plasmid" evidence="2"/>
<dbReference type="Proteomes" id="UP000026913">
    <property type="component" value="Plasmid unnamed"/>
</dbReference>
<sequence length="48" mass="5239">MVGAVTWRGFNLLASSIFWFDELTIQKNTLEGAKPLLGLALSFAGEKP</sequence>
<proteinExistence type="predicted"/>
<dbReference type="KEGG" id="pman:OU5_P0468"/>
<reference evidence="1 2" key="1">
    <citation type="journal article" date="2012" name="J. Bacteriol.">
        <title>Genome sequence of cold-adapted Pseudomonas mandelii strain JR-1.</title>
        <authorList>
            <person name="Jang S.H."/>
            <person name="Kim J."/>
            <person name="Kim J."/>
            <person name="Hong S."/>
            <person name="Lee C."/>
        </authorList>
    </citation>
    <scope>NUCLEOTIDE SEQUENCE [LARGE SCALE GENOMIC DNA]</scope>
    <source>
        <strain evidence="1 2">JR-1</strain>
        <plasmid evidence="2">Plasmid</plasmid>
    </source>
</reference>
<organism evidence="1 2">
    <name type="scientific">Pseudomonas mandelii JR-1</name>
    <dbReference type="NCBI Taxonomy" id="1147786"/>
    <lineage>
        <taxon>Bacteria</taxon>
        <taxon>Pseudomonadati</taxon>
        <taxon>Pseudomonadota</taxon>
        <taxon>Gammaproteobacteria</taxon>
        <taxon>Pseudomonadales</taxon>
        <taxon>Pseudomonadaceae</taxon>
        <taxon>Pseudomonas</taxon>
    </lineage>
</organism>
<dbReference type="AlphaFoldDB" id="A0A024EME8"/>
<evidence type="ECO:0000313" key="1">
    <source>
        <dbReference type="EMBL" id="AHZ73720.1"/>
    </source>
</evidence>
<keyword evidence="1" id="KW-0614">Plasmid</keyword>